<evidence type="ECO:0000313" key="4">
    <source>
        <dbReference type="Proteomes" id="UP001445076"/>
    </source>
</evidence>
<feature type="domain" description="Mab-21-like HhH/H2TH-like" evidence="2">
    <location>
        <begin position="630"/>
        <end position="711"/>
    </location>
</feature>
<evidence type="ECO:0000256" key="1">
    <source>
        <dbReference type="SAM" id="MobiDB-lite"/>
    </source>
</evidence>
<feature type="region of interest" description="Disordered" evidence="1">
    <location>
        <begin position="386"/>
        <end position="414"/>
    </location>
</feature>
<proteinExistence type="predicted"/>
<dbReference type="AlphaFoldDB" id="A0AAW0X875"/>
<dbReference type="Proteomes" id="UP001445076">
    <property type="component" value="Unassembled WGS sequence"/>
</dbReference>
<reference evidence="3 4" key="1">
    <citation type="journal article" date="2024" name="BMC Genomics">
        <title>Genome assembly of redclaw crayfish (Cherax quadricarinatus) provides insights into its immune adaptation and hypoxia tolerance.</title>
        <authorList>
            <person name="Liu Z."/>
            <person name="Zheng J."/>
            <person name="Li H."/>
            <person name="Fang K."/>
            <person name="Wang S."/>
            <person name="He J."/>
            <person name="Zhou D."/>
            <person name="Weng S."/>
            <person name="Chi M."/>
            <person name="Gu Z."/>
            <person name="He J."/>
            <person name="Li F."/>
            <person name="Wang M."/>
        </authorList>
    </citation>
    <scope>NUCLEOTIDE SEQUENCE [LARGE SCALE GENOMIC DNA]</scope>
    <source>
        <strain evidence="3">ZL_2023a</strain>
    </source>
</reference>
<dbReference type="PANTHER" id="PTHR10656">
    <property type="entry name" value="CELL FATE DETERMINING PROTEIN MAB21-RELATED"/>
    <property type="match status" value="1"/>
</dbReference>
<accession>A0AAW0X875</accession>
<feature type="compositionally biased region" description="Acidic residues" evidence="1">
    <location>
        <begin position="388"/>
        <end position="398"/>
    </location>
</feature>
<sequence>GRTRTVILCDLLGMGNSCRKGEHRSSIDSDDVTHIKGTLSEVVDAGESNSLVVQWENRQKELNVLVMEKLREDFHNRPDNFLLNLLVVSLQFYKNFGKEKADISNHIRDRELALDRKLSPSKKKIIYLGGCEEISGRHVLYQPSNEQYMELPAPLQIYVVQDNVEVYSEDQYEELQKRDYADVDGPAYRFCSEASQRHKGYVRLRCADIIPGMSRHNTYEDIYSFMKPTDESMPDPIVDLRPLRRNSQAVTLKEGDCLDSFAHKDSMLSDFEDSDSDEPASPPSSTKLYARRPSGVLPEHYPTGKLKDKINKLKEGRDEYVQNGYPGARTGSPILSRKNNLTERRPSGVFPKVGPEMERLRLSSTQRQMMNTSEGMAEVIRKLARVEEDSEDEEEREMEAEKEKTEKEEREQENNNIELHDSQYTTSEINKEKEKSKEVRLDASLNEDCFLNRKIKIKNPKDVYGLSTTSERRTYFSSQRHLECFEDEFETLAQILGKEHLVERAQMQPPAIIANELIIEQIGPKFNTEFIPTLILKEWPGCAFQWKLRERKQLADPETKIVYKWPREVHIMEAIQMGCNLVPLGHYNPVEPSNVMKIEWQIQFSRAEQILLRSLGHTQIRLMLLVEYLMRDHLEDIQGLKIQHLRYILFWMCEDNFKDWQEEKLGSKLKAYLKNLYNRLSTENLPHYFIDSCNMMETIPKRYMRQIQARVSNMKDNLPIYLMHTMWRMRTEEDYYPKLDILELYKLVTMKSYGIEQLNPMLLTLTGGEAITNQEKKKLDDGEDVLYSDSEEEYEHRMAKEKLHALRKERKRAATKGSEGPKRRHSTIRLDKKVKSVKDLRAGPLLSMFAKHFLAMARASNKYRVYPQGYMYLLLSGNMATLLEETGSYDKANKYRKEIEEINIAARGGIQDMLTSSSNKNSTYDLLSCTPSIRGSNWELQTSNWEAQKEQPLPKPPSDTPPVYGLNSVRPLTKLKNTQFNITFGDKTSEVLKTLTSESNSIKPDGSKDSPTVQKTIFADKSEVLKTLTSESDSIKTNESKDSPTVQQNGTIFIFSGGEEESTDF</sequence>
<dbReference type="PANTHER" id="PTHR10656:SF69">
    <property type="entry name" value="MAB-21-LIKE HHH_H2TH-LIKE DOMAIN-CONTAINING PROTEIN"/>
    <property type="match status" value="1"/>
</dbReference>
<name>A0AAW0X875_CHEQU</name>
<keyword evidence="4" id="KW-1185">Reference proteome</keyword>
<feature type="non-terminal residue" evidence="3">
    <location>
        <position position="1"/>
    </location>
</feature>
<gene>
    <name evidence="3" type="ORF">OTU49_005103</name>
</gene>
<dbReference type="EMBL" id="JARKIK010000045">
    <property type="protein sequence ID" value="KAK8735886.1"/>
    <property type="molecule type" value="Genomic_DNA"/>
</dbReference>
<dbReference type="InterPro" id="IPR024810">
    <property type="entry name" value="MAB21L/cGLR"/>
</dbReference>
<organism evidence="3 4">
    <name type="scientific">Cherax quadricarinatus</name>
    <name type="common">Australian red claw crayfish</name>
    <dbReference type="NCBI Taxonomy" id="27406"/>
    <lineage>
        <taxon>Eukaryota</taxon>
        <taxon>Metazoa</taxon>
        <taxon>Ecdysozoa</taxon>
        <taxon>Arthropoda</taxon>
        <taxon>Crustacea</taxon>
        <taxon>Multicrustacea</taxon>
        <taxon>Malacostraca</taxon>
        <taxon>Eumalacostraca</taxon>
        <taxon>Eucarida</taxon>
        <taxon>Decapoda</taxon>
        <taxon>Pleocyemata</taxon>
        <taxon>Astacidea</taxon>
        <taxon>Parastacoidea</taxon>
        <taxon>Parastacidae</taxon>
        <taxon>Cherax</taxon>
    </lineage>
</organism>
<evidence type="ECO:0000259" key="2">
    <source>
        <dbReference type="Pfam" id="PF20266"/>
    </source>
</evidence>
<dbReference type="SMART" id="SM01265">
    <property type="entry name" value="Mab-21"/>
    <property type="match status" value="1"/>
</dbReference>
<comment type="caution">
    <text evidence="3">The sequence shown here is derived from an EMBL/GenBank/DDBJ whole genome shotgun (WGS) entry which is preliminary data.</text>
</comment>
<dbReference type="Pfam" id="PF20266">
    <property type="entry name" value="Mab-21_C"/>
    <property type="match status" value="1"/>
</dbReference>
<evidence type="ECO:0000313" key="3">
    <source>
        <dbReference type="EMBL" id="KAK8735886.1"/>
    </source>
</evidence>
<feature type="compositionally biased region" description="Basic and acidic residues" evidence="1">
    <location>
        <begin position="399"/>
        <end position="414"/>
    </location>
</feature>
<protein>
    <recommendedName>
        <fullName evidence="2">Mab-21-like HhH/H2TH-like domain-containing protein</fullName>
    </recommendedName>
</protein>
<dbReference type="Gene3D" id="1.10.1410.40">
    <property type="match status" value="1"/>
</dbReference>
<feature type="region of interest" description="Disordered" evidence="1">
    <location>
        <begin position="268"/>
        <end position="303"/>
    </location>
</feature>
<feature type="compositionally biased region" description="Basic and acidic residues" evidence="1">
    <location>
        <begin position="1033"/>
        <end position="1042"/>
    </location>
</feature>
<feature type="region of interest" description="Disordered" evidence="1">
    <location>
        <begin position="1030"/>
        <end position="1050"/>
    </location>
</feature>
<dbReference type="InterPro" id="IPR046906">
    <property type="entry name" value="Mab-21_HhH/H2TH-like"/>
</dbReference>